<comment type="caution">
    <text evidence="15">The sequence shown here is derived from an EMBL/GenBank/DDBJ whole genome shotgun (WGS) entry which is preliminary data.</text>
</comment>
<evidence type="ECO:0000313" key="16">
    <source>
        <dbReference type="Proteomes" id="UP001596020"/>
    </source>
</evidence>
<dbReference type="PROSITE" id="PS52016">
    <property type="entry name" value="TONB_DEPENDENT_REC_3"/>
    <property type="match status" value="1"/>
</dbReference>
<dbReference type="RefSeq" id="WP_380078574.1">
    <property type="nucleotide sequence ID" value="NZ_JBHSGO010000160.1"/>
</dbReference>
<dbReference type="Proteomes" id="UP001596020">
    <property type="component" value="Unassembled WGS sequence"/>
</dbReference>
<keyword evidence="5 12" id="KW-0732">Signal</keyword>
<accession>A0ABV9K7J8</accession>
<organism evidence="15 16">
    <name type="scientific">Falsiporphyromonas endometrii</name>
    <dbReference type="NCBI Taxonomy" id="1387297"/>
    <lineage>
        <taxon>Bacteria</taxon>
        <taxon>Pseudomonadati</taxon>
        <taxon>Bacteroidota</taxon>
        <taxon>Bacteroidia</taxon>
        <taxon>Bacteroidales</taxon>
        <taxon>Porphyromonadaceae</taxon>
        <taxon>Falsiporphyromonas</taxon>
    </lineage>
</organism>
<evidence type="ECO:0000313" key="15">
    <source>
        <dbReference type="EMBL" id="MFC4665968.1"/>
    </source>
</evidence>
<proteinExistence type="inferred from homology"/>
<evidence type="ECO:0000256" key="11">
    <source>
        <dbReference type="RuleBase" id="RU003357"/>
    </source>
</evidence>
<feature type="signal peptide" evidence="12">
    <location>
        <begin position="1"/>
        <end position="23"/>
    </location>
</feature>
<evidence type="ECO:0000256" key="3">
    <source>
        <dbReference type="ARBA" id="ARBA00022452"/>
    </source>
</evidence>
<feature type="domain" description="TonB-dependent receptor plug" evidence="14">
    <location>
        <begin position="131"/>
        <end position="231"/>
    </location>
</feature>
<keyword evidence="2 10" id="KW-0813">Transport</keyword>
<keyword evidence="4 10" id="KW-0812">Transmembrane</keyword>
<dbReference type="SUPFAM" id="SSF49464">
    <property type="entry name" value="Carboxypeptidase regulatory domain-like"/>
    <property type="match status" value="1"/>
</dbReference>
<dbReference type="PANTHER" id="PTHR30069:SF29">
    <property type="entry name" value="HEMOGLOBIN AND HEMOGLOBIN-HAPTOGLOBIN-BINDING PROTEIN 1-RELATED"/>
    <property type="match status" value="1"/>
</dbReference>
<evidence type="ECO:0000256" key="5">
    <source>
        <dbReference type="ARBA" id="ARBA00022729"/>
    </source>
</evidence>
<dbReference type="Gene3D" id="2.40.170.20">
    <property type="entry name" value="TonB-dependent receptor, beta-barrel domain"/>
    <property type="match status" value="1"/>
</dbReference>
<keyword evidence="6 11" id="KW-0798">TonB box</keyword>
<name>A0ABV9K7J8_9PORP</name>
<keyword evidence="3 10" id="KW-1134">Transmembrane beta strand</keyword>
<evidence type="ECO:0000259" key="13">
    <source>
        <dbReference type="Pfam" id="PF00593"/>
    </source>
</evidence>
<evidence type="ECO:0000256" key="8">
    <source>
        <dbReference type="ARBA" id="ARBA00023170"/>
    </source>
</evidence>
<dbReference type="InterPro" id="IPR012910">
    <property type="entry name" value="Plug_dom"/>
</dbReference>
<evidence type="ECO:0000256" key="7">
    <source>
        <dbReference type="ARBA" id="ARBA00023136"/>
    </source>
</evidence>
<dbReference type="InterPro" id="IPR036942">
    <property type="entry name" value="Beta-barrel_TonB_sf"/>
</dbReference>
<evidence type="ECO:0000256" key="1">
    <source>
        <dbReference type="ARBA" id="ARBA00004571"/>
    </source>
</evidence>
<keyword evidence="9 10" id="KW-0998">Cell outer membrane</keyword>
<dbReference type="InterPro" id="IPR037066">
    <property type="entry name" value="Plug_dom_sf"/>
</dbReference>
<evidence type="ECO:0000256" key="9">
    <source>
        <dbReference type="ARBA" id="ARBA00023237"/>
    </source>
</evidence>
<evidence type="ECO:0000259" key="14">
    <source>
        <dbReference type="Pfam" id="PF07715"/>
    </source>
</evidence>
<keyword evidence="16" id="KW-1185">Reference proteome</keyword>
<dbReference type="Pfam" id="PF07715">
    <property type="entry name" value="Plug"/>
    <property type="match status" value="1"/>
</dbReference>
<evidence type="ECO:0000256" key="6">
    <source>
        <dbReference type="ARBA" id="ARBA00023077"/>
    </source>
</evidence>
<protein>
    <submittedName>
        <fullName evidence="15">TonB-dependent receptor domain-containing protein</fullName>
    </submittedName>
</protein>
<dbReference type="InterPro" id="IPR008969">
    <property type="entry name" value="CarboxyPept-like_regulatory"/>
</dbReference>
<reference evidence="16" key="1">
    <citation type="journal article" date="2019" name="Int. J. Syst. Evol. Microbiol.">
        <title>The Global Catalogue of Microorganisms (GCM) 10K type strain sequencing project: providing services to taxonomists for standard genome sequencing and annotation.</title>
        <authorList>
            <consortium name="The Broad Institute Genomics Platform"/>
            <consortium name="The Broad Institute Genome Sequencing Center for Infectious Disease"/>
            <person name="Wu L."/>
            <person name="Ma J."/>
        </authorList>
    </citation>
    <scope>NUCLEOTIDE SEQUENCE [LARGE SCALE GENOMIC DNA]</scope>
    <source>
        <strain evidence="16">CGMCC 4.7357</strain>
    </source>
</reference>
<dbReference type="CDD" id="cd01347">
    <property type="entry name" value="ligand_gated_channel"/>
    <property type="match status" value="1"/>
</dbReference>
<keyword evidence="8 15" id="KW-0675">Receptor</keyword>
<dbReference type="Pfam" id="PF00593">
    <property type="entry name" value="TonB_dep_Rec_b-barrel"/>
    <property type="match status" value="1"/>
</dbReference>
<dbReference type="PANTHER" id="PTHR30069">
    <property type="entry name" value="TONB-DEPENDENT OUTER MEMBRANE RECEPTOR"/>
    <property type="match status" value="1"/>
</dbReference>
<comment type="subcellular location">
    <subcellularLocation>
        <location evidence="1 10">Cell outer membrane</location>
        <topology evidence="1 10">Multi-pass membrane protein</topology>
    </subcellularLocation>
</comment>
<keyword evidence="7 10" id="KW-0472">Membrane</keyword>
<dbReference type="Pfam" id="PF13715">
    <property type="entry name" value="CarbopepD_reg_2"/>
    <property type="match status" value="1"/>
</dbReference>
<dbReference type="EMBL" id="JBHSGO010000160">
    <property type="protein sequence ID" value="MFC4665968.1"/>
    <property type="molecule type" value="Genomic_DNA"/>
</dbReference>
<dbReference type="InterPro" id="IPR000531">
    <property type="entry name" value="Beta-barrel_TonB"/>
</dbReference>
<evidence type="ECO:0000256" key="2">
    <source>
        <dbReference type="ARBA" id="ARBA00022448"/>
    </source>
</evidence>
<gene>
    <name evidence="15" type="ORF">ACFO3G_05055</name>
</gene>
<feature type="domain" description="TonB-dependent receptor-like beta-barrel" evidence="13">
    <location>
        <begin position="271"/>
        <end position="694"/>
    </location>
</feature>
<feature type="chain" id="PRO_5046831601" evidence="12">
    <location>
        <begin position="24"/>
        <end position="722"/>
    </location>
</feature>
<dbReference type="SUPFAM" id="SSF56935">
    <property type="entry name" value="Porins"/>
    <property type="match status" value="1"/>
</dbReference>
<comment type="similarity">
    <text evidence="10 11">Belongs to the TonB-dependent receptor family.</text>
</comment>
<dbReference type="Gene3D" id="2.170.130.10">
    <property type="entry name" value="TonB-dependent receptor, plug domain"/>
    <property type="match status" value="1"/>
</dbReference>
<evidence type="ECO:0000256" key="4">
    <source>
        <dbReference type="ARBA" id="ARBA00022692"/>
    </source>
</evidence>
<dbReference type="InterPro" id="IPR039426">
    <property type="entry name" value="TonB-dep_rcpt-like"/>
</dbReference>
<dbReference type="Gene3D" id="2.60.40.1120">
    <property type="entry name" value="Carboxypeptidase-like, regulatory domain"/>
    <property type="match status" value="1"/>
</dbReference>
<evidence type="ECO:0000256" key="12">
    <source>
        <dbReference type="SAM" id="SignalP"/>
    </source>
</evidence>
<evidence type="ECO:0000256" key="10">
    <source>
        <dbReference type="PROSITE-ProRule" id="PRU01360"/>
    </source>
</evidence>
<sequence length="722" mass="80838">MKFGYRLFLIIALLSIISLSASAQSRNLLLSGKITDATSGELLPGVTISVDGSQVGTITDAEGKYILQCVLPRGKHTVSVVVRCMGYKTIVRKIDQLGKQVVNFSLQHDYLNLEGVTVTATRTEKTLSCAPIVTKLISNSDIQRVNAPSVKDLLEYEIPGVEFSNHGGQTSIKMQGFESGYILFLIDGEELSGQNNGNIDLQRISPDQIERIEVVKGAGSALYGSNAIAGVVNIITKTSRKPFSLFASLGFNQPGHYSSFAEIGINRNGIRSMTSASYSDAKGYHIYAQSKSDSTYVPRNKVWRIGEKLQWSPSKSFKLNANLGFTNRKQFNSIYENQINQTINGYISGVFKPNDHSSWTLSTNQDISIRSVEFPLVHTADSTAYKNYLTMVRLQNDRVCGDDFNINVGVEYHAEGMKSFQISGLQKMTWAKWGVLFGQAMHEIHDKFNMIYGARLDWHSAYGVNVSPKLGFFSDLGNFKIRGGYAWAFKAPTIMELYFNWYHENGGGFKIFGNPNLKPERAHQLNFGTEYTKGRLSLSASAQYTWFRHKILQTQDEQYNIHYHNATGSSPVFGIEFNAIWKPLESLRLSANYSYVHEKANVDIVGQTISVASARPHSLNGQISYVYSSQKYLLDISLMGKFHSGFDTNVIAQDFTSKEQKSEFVHYQSYFVSRLTVNQKLVDKYTLSLGVDNIFDYRTDHVSMLAPITPGRSFFAKFIVNL</sequence>